<feature type="transmembrane region" description="Helical" evidence="1">
    <location>
        <begin position="12"/>
        <end position="34"/>
    </location>
</feature>
<evidence type="ECO:0000256" key="1">
    <source>
        <dbReference type="SAM" id="Phobius"/>
    </source>
</evidence>
<evidence type="ECO:0000313" key="2">
    <source>
        <dbReference type="EMBL" id="RKO69523.1"/>
    </source>
</evidence>
<evidence type="ECO:0000313" key="3">
    <source>
        <dbReference type="Proteomes" id="UP000282423"/>
    </source>
</evidence>
<keyword evidence="1" id="KW-0472">Membrane</keyword>
<gene>
    <name evidence="2" type="ORF">D7322_21210</name>
</gene>
<protein>
    <submittedName>
        <fullName evidence="2">Uncharacterized protein</fullName>
    </submittedName>
</protein>
<feature type="transmembrane region" description="Helical" evidence="1">
    <location>
        <begin position="55"/>
        <end position="75"/>
    </location>
</feature>
<reference evidence="2 3" key="1">
    <citation type="submission" date="2018-10" db="EMBL/GenBank/DDBJ databases">
        <title>Sphingobacterium sp. M05W1-28.</title>
        <authorList>
            <person name="Cai H."/>
        </authorList>
    </citation>
    <scope>NUCLEOTIDE SEQUENCE [LARGE SCALE GENOMIC DNA]</scope>
    <source>
        <strain evidence="2 3">M05W1-28</strain>
    </source>
</reference>
<feature type="transmembrane region" description="Helical" evidence="1">
    <location>
        <begin position="87"/>
        <end position="106"/>
    </location>
</feature>
<dbReference type="AlphaFoldDB" id="A0A420VT20"/>
<keyword evidence="3" id="KW-1185">Reference proteome</keyword>
<proteinExistence type="predicted"/>
<organism evidence="2 3">
    <name type="scientific">Sphingobacterium puteale</name>
    <dbReference type="NCBI Taxonomy" id="2420510"/>
    <lineage>
        <taxon>Bacteria</taxon>
        <taxon>Pseudomonadati</taxon>
        <taxon>Bacteroidota</taxon>
        <taxon>Sphingobacteriia</taxon>
        <taxon>Sphingobacteriales</taxon>
        <taxon>Sphingobacteriaceae</taxon>
        <taxon>Sphingobacterium</taxon>
    </lineage>
</organism>
<accession>A0A420VT20</accession>
<dbReference type="EMBL" id="RBWS01000018">
    <property type="protein sequence ID" value="RKO69523.1"/>
    <property type="molecule type" value="Genomic_DNA"/>
</dbReference>
<keyword evidence="1" id="KW-0812">Transmembrane</keyword>
<name>A0A420VT20_9SPHI</name>
<dbReference type="Proteomes" id="UP000282423">
    <property type="component" value="Unassembled WGS sequence"/>
</dbReference>
<comment type="caution">
    <text evidence="2">The sequence shown here is derived from an EMBL/GenBank/DDBJ whole genome shotgun (WGS) entry which is preliminary data.</text>
</comment>
<keyword evidence="1" id="KW-1133">Transmembrane helix</keyword>
<sequence>MLKLNQIIMEKQTMAAVVAVGLFTCITLCVYFVMRYRSTAINIPGEERRRQPTDWQKPGILVLGIGIGLFIVGVIQNYVSPGLPDSLAVAILIIAAGVAMIVANKLDKKHDI</sequence>